<feature type="region of interest" description="Disordered" evidence="1">
    <location>
        <begin position="1061"/>
        <end position="1086"/>
    </location>
</feature>
<dbReference type="Gene3D" id="2.160.20.110">
    <property type="match status" value="2"/>
</dbReference>
<accession>A0A9X1XZT9</accession>
<dbReference type="InterPro" id="IPR000906">
    <property type="entry name" value="ZU5_dom"/>
</dbReference>
<dbReference type="PANTHER" id="PTHR43308:SF5">
    <property type="entry name" value="S-LAYER PROTEIN _ PEPTIDOGLYCAN ENDO-BETA-N-ACETYLGLUCOSAMINIDASE"/>
    <property type="match status" value="1"/>
</dbReference>
<evidence type="ECO:0000256" key="2">
    <source>
        <dbReference type="SAM" id="SignalP"/>
    </source>
</evidence>
<dbReference type="RefSeq" id="WP_248552383.1">
    <property type="nucleotide sequence ID" value="NZ_JALPRK010000012.1"/>
</dbReference>
<dbReference type="EMBL" id="JALPRK010000012">
    <property type="protein sequence ID" value="MCK8488304.1"/>
    <property type="molecule type" value="Genomic_DNA"/>
</dbReference>
<evidence type="ECO:0000313" key="5">
    <source>
        <dbReference type="EMBL" id="MCK8488304.1"/>
    </source>
</evidence>
<feature type="domain" description="SLH" evidence="4">
    <location>
        <begin position="1220"/>
        <end position="1277"/>
    </location>
</feature>
<dbReference type="Pfam" id="PF00395">
    <property type="entry name" value="SLH"/>
    <property type="match status" value="3"/>
</dbReference>
<dbReference type="InterPro" id="IPR051465">
    <property type="entry name" value="Cell_Envelope_Struct_Comp"/>
</dbReference>
<dbReference type="PROSITE" id="PS51272">
    <property type="entry name" value="SLH"/>
    <property type="match status" value="3"/>
</dbReference>
<keyword evidence="2" id="KW-0732">Signal</keyword>
<sequence>MKCLFAWFIVLSLALGGVPVTVTAYAEGAAMEGSGTAGDPFIVTTLDQLDAVRDNLTAHYRLGADIDASGTAGWDGGAGWMPIGEKGSGGDSSMPFTGVFDGAGHVIRNLTINRPTQDGGIGLFGMIGSGGVVRHLSMEGGSITGDGFTGAIAGNSNGTIEQSHAGVDVRGSGVVGGLVGYEYGQILASYATGNVSGTNNVGGLVGRSDGTVTESYATGHIEGNDSVGGLIGIKEGGLLNRSYFAGTVHGSGSYIGGLTGYLFGGIVSTSYNIGSASGYKIVGGLVGMSVDGYIGKSHSSGEVTAATGDIGGVLGANNGTIMESNYWDAETSGLADACGFNNGDYGVPCVVVSLTSAEALSQASYAGLDFAADWFMLEGSTRPFLRAEWSQVIGNAHQLQLMAMDLTAGYTLAGDMDFGTVFTDDSRADMWATSNEDGAGFAPIGDATLGPFTGQIDGQGHAVRGLFINRPGTVQVGLIGNLGDGGHVHGIGVEGGHINGGYSSGGLIGDMSGGTVELSYSTASVSGIEKVGGLVGNMYPGVIRKSFAGGDVSGWLAVGGLVGRADLGSLIEDAYATGSVAGSSETGGLIGRHVGTVNRAYAAGNVPGSGSEIGGLVGRDFSPTSSVTAGYYDAATTGHGGGKSTAAMKHKSTFETWDFTGTWSIEEGKSYPALQGIAANLGIDTAPPAIVNLRVEAPNHLVMTLDEEVNLLAMGGFFVSADGVGIGVLDTVKTGAKTLALTVGEELHSGQDIQLSYDANVGNVSDLAGHPLLSVADQPWPPELTITMATLHGDEYLDGTWTNEPVTVSASVYGDSTDVTEFVYSLDGGDTWTAYLSSLELRDDGVHVLDFKAANSAGMETTIRRTVKISASGLTLTPEMVRADGSPYGDGDWTNQSVIVSVYAVAGFGEIVSLTYTVDGGSPQAYTNGTPIEITGDGEHRVVFQAEDEAGHRLSEELKVRIDQTPPTVDFSPNGREVADGSASSRTTVGDAGSGVDASTLQYVWTTDPALPTDGWVPFVSGAHLTKSGADGDWYLHVRAADQTGNGMTATSLRFRLVQRSSNPAPAPSPGNTSSNSGAPSLPNNVYSFGPAGGTAKFSGGEIRFPEGAMDRPFQVTIDEIKDTSTLPLSEKERLVSRVFEFKKNVPGKFLLPVTVQLDLNADVTREDGNQILLVWLNEETGQWVALNDPFVDYENGTVSGTTDHFTKFAALSRTVEIQEPAVVLTDIQGHYAEQTIRQLTESGIVSGYPGGTFRPNRPITRAEFVSILGSVMPWQAAADKTFADTEKHWARLEISTAYTNGIIQGVDDHRFAPDQPITREQMAVMAANALHLEKPKSIMSFADGERISSWAKEALGAVTEQGIISGYPDRTIRPQAQATRAEAVMVIGRMMKTIEG</sequence>
<dbReference type="Pfam" id="PF07581">
    <property type="entry name" value="Glug"/>
    <property type="match status" value="1"/>
</dbReference>
<evidence type="ECO:0000256" key="1">
    <source>
        <dbReference type="SAM" id="MobiDB-lite"/>
    </source>
</evidence>
<comment type="caution">
    <text evidence="5">The sequence shown here is derived from an EMBL/GenBank/DDBJ whole genome shotgun (WGS) entry which is preliminary data.</text>
</comment>
<evidence type="ECO:0000313" key="6">
    <source>
        <dbReference type="Proteomes" id="UP001139534"/>
    </source>
</evidence>
<dbReference type="PROSITE" id="PS51145">
    <property type="entry name" value="ZU5"/>
    <property type="match status" value="1"/>
</dbReference>
<dbReference type="InterPro" id="IPR001119">
    <property type="entry name" value="SLH_dom"/>
</dbReference>
<organism evidence="5 6">
    <name type="scientific">Paenibacillus mellifer</name>
    <dbReference type="NCBI Taxonomy" id="2937794"/>
    <lineage>
        <taxon>Bacteria</taxon>
        <taxon>Bacillati</taxon>
        <taxon>Bacillota</taxon>
        <taxon>Bacilli</taxon>
        <taxon>Bacillales</taxon>
        <taxon>Paenibacillaceae</taxon>
        <taxon>Paenibacillus</taxon>
    </lineage>
</organism>
<dbReference type="Proteomes" id="UP001139534">
    <property type="component" value="Unassembled WGS sequence"/>
</dbReference>
<dbReference type="PANTHER" id="PTHR43308">
    <property type="entry name" value="OUTER MEMBRANE PROTEIN ALPHA-RELATED"/>
    <property type="match status" value="1"/>
</dbReference>
<dbReference type="Gene3D" id="2.60.220.30">
    <property type="match status" value="1"/>
</dbReference>
<feature type="compositionally biased region" description="Low complexity" evidence="1">
    <location>
        <begin position="1070"/>
        <end position="1081"/>
    </location>
</feature>
<name>A0A9X1XZT9_9BACL</name>
<proteinExistence type="predicted"/>
<dbReference type="InterPro" id="IPR011493">
    <property type="entry name" value="GLUG"/>
</dbReference>
<evidence type="ECO:0000259" key="4">
    <source>
        <dbReference type="PROSITE" id="PS51272"/>
    </source>
</evidence>
<feature type="domain" description="SLH" evidence="4">
    <location>
        <begin position="1342"/>
        <end position="1397"/>
    </location>
</feature>
<protein>
    <submittedName>
        <fullName evidence="5">S-layer homology domain-containing protein</fullName>
    </submittedName>
</protein>
<keyword evidence="6" id="KW-1185">Reference proteome</keyword>
<feature type="domain" description="ZU5" evidence="3">
    <location>
        <begin position="1080"/>
        <end position="1215"/>
    </location>
</feature>
<feature type="chain" id="PRO_5040787442" evidence="2">
    <location>
        <begin position="27"/>
        <end position="1397"/>
    </location>
</feature>
<reference evidence="5" key="1">
    <citation type="submission" date="2022-04" db="EMBL/GenBank/DDBJ databases">
        <authorList>
            <person name="Seo M.-J."/>
        </authorList>
    </citation>
    <scope>NUCLEOTIDE SEQUENCE</scope>
    <source>
        <strain evidence="5">MBLB2552</strain>
    </source>
</reference>
<feature type="domain" description="SLH" evidence="4">
    <location>
        <begin position="1278"/>
        <end position="1341"/>
    </location>
</feature>
<feature type="region of interest" description="Disordered" evidence="1">
    <location>
        <begin position="970"/>
        <end position="993"/>
    </location>
</feature>
<gene>
    <name evidence="5" type="ORF">M0651_14085</name>
</gene>
<evidence type="ECO:0000259" key="3">
    <source>
        <dbReference type="PROSITE" id="PS51145"/>
    </source>
</evidence>
<feature type="signal peptide" evidence="2">
    <location>
        <begin position="1"/>
        <end position="26"/>
    </location>
</feature>